<organism evidence="1 2">
    <name type="scientific">Croceibacter atlanticus (strain ATCC BAA-628 / JCM 21780 / CIP 108009 / IAM 15332 / KCTC 12090 / HTCC2559)</name>
    <dbReference type="NCBI Taxonomy" id="216432"/>
    <lineage>
        <taxon>Bacteria</taxon>
        <taxon>Pseudomonadati</taxon>
        <taxon>Bacteroidota</taxon>
        <taxon>Flavobacteriia</taxon>
        <taxon>Flavobacteriales</taxon>
        <taxon>Flavobacteriaceae</taxon>
        <taxon>Croceibacter</taxon>
    </lineage>
</organism>
<name>A3U8E8_CROAH</name>
<keyword evidence="2" id="KW-1185">Reference proteome</keyword>
<dbReference type="Proteomes" id="UP000002297">
    <property type="component" value="Chromosome"/>
</dbReference>
<dbReference type="AlphaFoldDB" id="A3U8E8"/>
<dbReference type="KEGG" id="cat:CA2559_07130"/>
<reference evidence="1 2" key="1">
    <citation type="journal article" date="2010" name="J. Bacteriol.">
        <title>The complete genome sequence of Croceibacter atlanticus HTCC2559T.</title>
        <authorList>
            <person name="Oh H.M."/>
            <person name="Kang I."/>
            <person name="Ferriera S."/>
            <person name="Giovannoni S.J."/>
            <person name="Cho J.C."/>
        </authorList>
    </citation>
    <scope>NUCLEOTIDE SEQUENCE [LARGE SCALE GENOMIC DNA]</scope>
    <source>
        <strain evidence="2">ATCC BAA-628 / HTCC2559 / KCTC 12090</strain>
    </source>
</reference>
<evidence type="ECO:0000313" key="2">
    <source>
        <dbReference type="Proteomes" id="UP000002297"/>
    </source>
</evidence>
<dbReference type="HOGENOM" id="CLU_1599967_0_0_10"/>
<proteinExistence type="predicted"/>
<protein>
    <submittedName>
        <fullName evidence="1">Uncharacterized protein</fullName>
    </submittedName>
</protein>
<sequence>MPNFTVCANETEPLLKEAFYSFEHDIKVHIGNLNAQSEQIYGQWFYPTLKNKLDVKEFVSPHTVKVFEMLKESKPEIWDVYNEDSNLNYKSDFIKCIAANMIDKDLKTTFKALLTTNSMKPDLFSDAIGRNSLKIARDPYLKLYVVFEYGYGHMFFNDFTETEDHE</sequence>
<accession>A3U8E8</accession>
<dbReference type="EMBL" id="CP002046">
    <property type="protein sequence ID" value="EAP88515.1"/>
    <property type="molecule type" value="Genomic_DNA"/>
</dbReference>
<dbReference type="eggNOG" id="ENOG5032UMN">
    <property type="taxonomic scope" value="Bacteria"/>
</dbReference>
<evidence type="ECO:0000313" key="1">
    <source>
        <dbReference type="EMBL" id="EAP88515.1"/>
    </source>
</evidence>
<dbReference type="STRING" id="216432.CA2559_07130"/>
<gene>
    <name evidence="1" type="ordered locus">CA2559_07130</name>
</gene>